<dbReference type="RefSeq" id="WP_190567888.1">
    <property type="nucleotide sequence ID" value="NZ_JACJQL010000016.1"/>
</dbReference>
<comment type="caution">
    <text evidence="1">The sequence shown here is derived from an EMBL/GenBank/DDBJ whole genome shotgun (WGS) entry which is preliminary data.</text>
</comment>
<sequence>MKKFSNLFPEDLPRIIQRSQLVLREGKWREVRYKSEERTASGEYNFVTLEGQVFICRASARLGGRVIGHLDLAMGRDVDYAGRLYFSGRAKRGILRKWTNESGHYQPTPELMSKAGLPEELFEPDQFKSLISINFNHDN</sequence>
<evidence type="ECO:0000313" key="1">
    <source>
        <dbReference type="EMBL" id="MBD2252290.1"/>
    </source>
</evidence>
<reference evidence="1 2" key="1">
    <citation type="journal article" date="2020" name="ISME J.">
        <title>Comparative genomics reveals insights into cyanobacterial evolution and habitat adaptation.</title>
        <authorList>
            <person name="Chen M.Y."/>
            <person name="Teng W.K."/>
            <person name="Zhao L."/>
            <person name="Hu C.X."/>
            <person name="Zhou Y.K."/>
            <person name="Han B.P."/>
            <person name="Song L.R."/>
            <person name="Shu W.S."/>
        </authorList>
    </citation>
    <scope>NUCLEOTIDE SEQUENCE [LARGE SCALE GENOMIC DNA]</scope>
    <source>
        <strain evidence="1 2">FACHB-3921</strain>
    </source>
</reference>
<keyword evidence="2" id="KW-1185">Reference proteome</keyword>
<evidence type="ECO:0000313" key="2">
    <source>
        <dbReference type="Proteomes" id="UP000621307"/>
    </source>
</evidence>
<dbReference type="EMBL" id="JACJQL010000016">
    <property type="protein sequence ID" value="MBD2252290.1"/>
    <property type="molecule type" value="Genomic_DNA"/>
</dbReference>
<protein>
    <submittedName>
        <fullName evidence="1">Uncharacterized protein</fullName>
    </submittedName>
</protein>
<accession>A0ABR8BEB4</accession>
<organism evidence="1 2">
    <name type="scientific">Nostoc parmelioides FACHB-3921</name>
    <dbReference type="NCBI Taxonomy" id="2692909"/>
    <lineage>
        <taxon>Bacteria</taxon>
        <taxon>Bacillati</taxon>
        <taxon>Cyanobacteriota</taxon>
        <taxon>Cyanophyceae</taxon>
        <taxon>Nostocales</taxon>
        <taxon>Nostocaceae</taxon>
        <taxon>Nostoc</taxon>
    </lineage>
</organism>
<gene>
    <name evidence="1" type="ORF">H6G14_13380</name>
</gene>
<name>A0ABR8BEB4_9NOSO</name>
<dbReference type="Proteomes" id="UP000621307">
    <property type="component" value="Unassembled WGS sequence"/>
</dbReference>
<proteinExistence type="predicted"/>